<organism evidence="1 2">
    <name type="scientific">Dendrothele bispora (strain CBS 962.96)</name>
    <dbReference type="NCBI Taxonomy" id="1314807"/>
    <lineage>
        <taxon>Eukaryota</taxon>
        <taxon>Fungi</taxon>
        <taxon>Dikarya</taxon>
        <taxon>Basidiomycota</taxon>
        <taxon>Agaricomycotina</taxon>
        <taxon>Agaricomycetes</taxon>
        <taxon>Agaricomycetidae</taxon>
        <taxon>Agaricales</taxon>
        <taxon>Agaricales incertae sedis</taxon>
        <taxon>Dendrothele</taxon>
    </lineage>
</organism>
<reference evidence="1 2" key="1">
    <citation type="journal article" date="2019" name="Nat. Ecol. Evol.">
        <title>Megaphylogeny resolves global patterns of mushroom evolution.</title>
        <authorList>
            <person name="Varga T."/>
            <person name="Krizsan K."/>
            <person name="Foldi C."/>
            <person name="Dima B."/>
            <person name="Sanchez-Garcia M."/>
            <person name="Sanchez-Ramirez S."/>
            <person name="Szollosi G.J."/>
            <person name="Szarkandi J.G."/>
            <person name="Papp V."/>
            <person name="Albert L."/>
            <person name="Andreopoulos W."/>
            <person name="Angelini C."/>
            <person name="Antonin V."/>
            <person name="Barry K.W."/>
            <person name="Bougher N.L."/>
            <person name="Buchanan P."/>
            <person name="Buyck B."/>
            <person name="Bense V."/>
            <person name="Catcheside P."/>
            <person name="Chovatia M."/>
            <person name="Cooper J."/>
            <person name="Damon W."/>
            <person name="Desjardin D."/>
            <person name="Finy P."/>
            <person name="Geml J."/>
            <person name="Haridas S."/>
            <person name="Hughes K."/>
            <person name="Justo A."/>
            <person name="Karasinski D."/>
            <person name="Kautmanova I."/>
            <person name="Kiss B."/>
            <person name="Kocsube S."/>
            <person name="Kotiranta H."/>
            <person name="LaButti K.M."/>
            <person name="Lechner B.E."/>
            <person name="Liimatainen K."/>
            <person name="Lipzen A."/>
            <person name="Lukacs Z."/>
            <person name="Mihaltcheva S."/>
            <person name="Morgado L.N."/>
            <person name="Niskanen T."/>
            <person name="Noordeloos M.E."/>
            <person name="Ohm R.A."/>
            <person name="Ortiz-Santana B."/>
            <person name="Ovrebo C."/>
            <person name="Racz N."/>
            <person name="Riley R."/>
            <person name="Savchenko A."/>
            <person name="Shiryaev A."/>
            <person name="Soop K."/>
            <person name="Spirin V."/>
            <person name="Szebenyi C."/>
            <person name="Tomsovsky M."/>
            <person name="Tulloss R.E."/>
            <person name="Uehling J."/>
            <person name="Grigoriev I.V."/>
            <person name="Vagvolgyi C."/>
            <person name="Papp T."/>
            <person name="Martin F.M."/>
            <person name="Miettinen O."/>
            <person name="Hibbett D.S."/>
            <person name="Nagy L.G."/>
        </authorList>
    </citation>
    <scope>NUCLEOTIDE SEQUENCE [LARGE SCALE GENOMIC DNA]</scope>
    <source>
        <strain evidence="1 2">CBS 962.96</strain>
    </source>
</reference>
<proteinExistence type="predicted"/>
<evidence type="ECO:0000313" key="1">
    <source>
        <dbReference type="EMBL" id="THU93024.1"/>
    </source>
</evidence>
<protein>
    <submittedName>
        <fullName evidence="1">Uncharacterized protein</fullName>
    </submittedName>
</protein>
<accession>A0A4S8LU13</accession>
<dbReference type="OrthoDB" id="2687259at2759"/>
<dbReference type="EMBL" id="ML179261">
    <property type="protein sequence ID" value="THU93024.1"/>
    <property type="molecule type" value="Genomic_DNA"/>
</dbReference>
<sequence length="287" mass="34304">GEQEHRLLKLFYARTNRRNFSFQVSKQNTRKRRLDAIGRREPYRNKRHLMQETDNDPLPATNPNRHYHISDSLRYPITLDQFMQDHWNDEATTDFGLKLCNYILTYLGRTGDPTTFTPADRNSVIIQNNKLFEHKILRINFTDYTRHRDQDFVNPRTCSDIMVLAPEDHQYQHPYWYCRVLGIFHTNVLRRSRSNAPPIQVDFLWVRWYSLDESHIHGFSNHRLPHVSFMDSREPTAFGFVNPKDVIHAVHLIPHFETKTTRSLLSVSVARRNDENDKDWCFYDVNM</sequence>
<name>A0A4S8LU13_DENBC</name>
<gene>
    <name evidence="1" type="ORF">K435DRAFT_670984</name>
</gene>
<dbReference type="Proteomes" id="UP000297245">
    <property type="component" value="Unassembled WGS sequence"/>
</dbReference>
<evidence type="ECO:0000313" key="2">
    <source>
        <dbReference type="Proteomes" id="UP000297245"/>
    </source>
</evidence>
<feature type="non-terminal residue" evidence="1">
    <location>
        <position position="1"/>
    </location>
</feature>
<dbReference type="AlphaFoldDB" id="A0A4S8LU13"/>
<keyword evidence="2" id="KW-1185">Reference proteome</keyword>